<dbReference type="EMBL" id="ACGK02000001">
    <property type="protein sequence ID" value="EGF23581.1"/>
    <property type="molecule type" value="Genomic_DNA"/>
</dbReference>
<accession>F1T4D7</accession>
<evidence type="ECO:0000313" key="3">
    <source>
        <dbReference type="Proteomes" id="UP000005947"/>
    </source>
</evidence>
<comment type="caution">
    <text evidence="1">The sequence shown here is derived from an EMBL/GenBank/DDBJ whole genome shotgun (WGS) entry which is preliminary data.</text>
</comment>
<gene>
    <name evidence="1" type="ORF">HMPREF0091_10528</name>
    <name evidence="2" type="ORF">HMPREF0091_10530</name>
</gene>
<keyword evidence="3" id="KW-1185">Reference proteome</keyword>
<evidence type="ECO:0000313" key="1">
    <source>
        <dbReference type="EMBL" id="EGF23581.1"/>
    </source>
</evidence>
<evidence type="ECO:0000313" key="2">
    <source>
        <dbReference type="EMBL" id="EGF23583.1"/>
    </source>
</evidence>
<organism evidence="1 3">
    <name type="scientific">Fannyhessea vaginae DSM 15829</name>
    <dbReference type="NCBI Taxonomy" id="525256"/>
    <lineage>
        <taxon>Bacteria</taxon>
        <taxon>Bacillati</taxon>
        <taxon>Actinomycetota</taxon>
        <taxon>Coriobacteriia</taxon>
        <taxon>Coriobacteriales</taxon>
        <taxon>Atopobiaceae</taxon>
        <taxon>Fannyhessea</taxon>
    </lineage>
</organism>
<name>F1T4D7_9ACTN</name>
<sequence>MHYLGITPAYAGKTHHYHLLLTVFQGSPPRMREKLSSASS</sequence>
<dbReference type="EMBL" id="ACGK02000001">
    <property type="protein sequence ID" value="EGF23583.1"/>
    <property type="molecule type" value="Genomic_DNA"/>
</dbReference>
<proteinExistence type="predicted"/>
<dbReference type="Proteomes" id="UP000005947">
    <property type="component" value="Unassembled WGS sequence"/>
</dbReference>
<protein>
    <submittedName>
        <fullName evidence="1">Uncharacterized protein</fullName>
    </submittedName>
</protein>
<dbReference type="AlphaFoldDB" id="F1T4D7"/>
<reference evidence="1 3" key="1">
    <citation type="submission" date="2011-02" db="EMBL/GenBank/DDBJ databases">
        <authorList>
            <person name="Muzny D."/>
            <person name="Qin X."/>
            <person name="Buhay C."/>
            <person name="Dugan-Rocha S."/>
            <person name="Ding Y."/>
            <person name="Chen G."/>
            <person name="Hawes A."/>
            <person name="Holder M."/>
            <person name="Jhangiani S."/>
            <person name="Johnson A."/>
            <person name="Khan Z."/>
            <person name="Li Z."/>
            <person name="Liu W."/>
            <person name="Liu X."/>
            <person name="Perez L."/>
            <person name="Shen H."/>
            <person name="Wang Q."/>
            <person name="Watt J."/>
            <person name="Xi L."/>
            <person name="Xin Y."/>
            <person name="Zhou J."/>
            <person name="Deng J."/>
            <person name="Jiang H."/>
            <person name="Liu Y."/>
            <person name="Qu J."/>
            <person name="Song X.-Z."/>
            <person name="Zhang L."/>
            <person name="Villasana D."/>
            <person name="Johnson A."/>
            <person name="Liu J."/>
            <person name="Liyanage D."/>
            <person name="Lorensuhewa L."/>
            <person name="Robinson T."/>
            <person name="Song A."/>
            <person name="Song B.-B."/>
            <person name="Dinh H."/>
            <person name="Thornton R."/>
            <person name="Coyle M."/>
            <person name="Francisco L."/>
            <person name="Jackson L."/>
            <person name="Javaid M."/>
            <person name="Korchina V."/>
            <person name="Kovar C."/>
            <person name="Mata R."/>
            <person name="Mathew T."/>
            <person name="Ngo R."/>
            <person name="Nguyen L."/>
            <person name="Nguyen N."/>
            <person name="Okwuonu G."/>
            <person name="Ongeri F."/>
            <person name="Pham C."/>
            <person name="Simmons D."/>
            <person name="Wilczek-Boney K."/>
            <person name="Hale W."/>
            <person name="Jakkamsetti A."/>
            <person name="Pham P."/>
            <person name="Ruth R."/>
            <person name="San Lucas F."/>
            <person name="Warren J."/>
            <person name="Zhang J."/>
            <person name="Zhao Z."/>
            <person name="Zhou C."/>
            <person name="Zhu D."/>
            <person name="Lee S."/>
            <person name="Bess C."/>
            <person name="Blankenburg K."/>
            <person name="Forbes L."/>
            <person name="Fu Q."/>
            <person name="Gubbala S."/>
            <person name="Hirani K."/>
            <person name="Jayaseelan J.C."/>
            <person name="Lara F."/>
            <person name="Munidasa M."/>
            <person name="Palculict T."/>
            <person name="Patil S."/>
            <person name="Pu L.-L."/>
            <person name="Saada N."/>
            <person name="Tang L."/>
            <person name="Weissenberger G."/>
            <person name="Zhu Y."/>
            <person name="Hemphill L."/>
            <person name="Shang Y."/>
            <person name="Youmans B."/>
            <person name="Ayvaz T."/>
            <person name="Ross M."/>
            <person name="Santibanez J."/>
            <person name="Aqrawi P."/>
            <person name="Gross S."/>
            <person name="Joshi V."/>
            <person name="Fowler G."/>
            <person name="Nazareth L."/>
            <person name="Reid J."/>
            <person name="Worley K."/>
            <person name="Petrosino J."/>
            <person name="Highlander S."/>
            <person name="Gibbs R."/>
        </authorList>
    </citation>
    <scope>NUCLEOTIDE SEQUENCE [LARGE SCALE GENOMIC DNA]</scope>
    <source>
        <strain evidence="1 3">DSM 15829</strain>
    </source>
</reference>